<dbReference type="InterPro" id="IPR045304">
    <property type="entry name" value="LbH_SAT"/>
</dbReference>
<dbReference type="NCBIfam" id="TIGR01172">
    <property type="entry name" value="cysE"/>
    <property type="match status" value="1"/>
</dbReference>
<evidence type="ECO:0000256" key="5">
    <source>
        <dbReference type="ARBA" id="ARBA00018522"/>
    </source>
</evidence>
<dbReference type="InterPro" id="IPR005881">
    <property type="entry name" value="Ser_O-AcTrfase"/>
</dbReference>
<dbReference type="CDD" id="cd03354">
    <property type="entry name" value="LbH_SAT"/>
    <property type="match status" value="1"/>
</dbReference>
<dbReference type="AlphaFoldDB" id="F0SUC3"/>
<comment type="catalytic activity">
    <reaction evidence="12">
        <text>L-serine + acetyl-CoA = O-acetyl-L-serine + CoA</text>
        <dbReference type="Rhea" id="RHEA:24560"/>
        <dbReference type="ChEBI" id="CHEBI:33384"/>
        <dbReference type="ChEBI" id="CHEBI:57287"/>
        <dbReference type="ChEBI" id="CHEBI:57288"/>
        <dbReference type="ChEBI" id="CHEBI:58340"/>
        <dbReference type="EC" id="2.3.1.30"/>
    </reaction>
</comment>
<dbReference type="EMBL" id="CP002547">
    <property type="protein sequence ID" value="ADY56573.1"/>
    <property type="molecule type" value="Genomic_DNA"/>
</dbReference>
<dbReference type="InterPro" id="IPR010493">
    <property type="entry name" value="Ser_AcTrfase_N"/>
</dbReference>
<dbReference type="Proteomes" id="UP000007488">
    <property type="component" value="Chromosome"/>
</dbReference>
<comment type="similarity">
    <text evidence="3">Belongs to the transferase hexapeptide repeat family.</text>
</comment>
<proteinExistence type="inferred from homology"/>
<keyword evidence="9" id="KW-0677">Repeat</keyword>
<dbReference type="InterPro" id="IPR011004">
    <property type="entry name" value="Trimer_LpxA-like_sf"/>
</dbReference>
<feature type="domain" description="Serine acetyltransferase N-terminal" evidence="14">
    <location>
        <begin position="4"/>
        <end position="37"/>
    </location>
</feature>
<dbReference type="FunFam" id="2.160.10.10:FF:000007">
    <property type="entry name" value="Serine acetyltransferase"/>
    <property type="match status" value="1"/>
</dbReference>
<dbReference type="RefSeq" id="WP_013625438.1">
    <property type="nucleotide sequence ID" value="NC_015172.1"/>
</dbReference>
<dbReference type="InterPro" id="IPR053376">
    <property type="entry name" value="Serine_acetyltransferase"/>
</dbReference>
<sequence length="238" mass="25893">MSFLKNIKEDISTVFERDPAAKSTAEILLCYPGLHAIIMHRFAHFLYKKERFLAARLLSHFSRFLTGIEIHPGAKIGHRVFIDHGHGTVIGETTEIGDDVTIYQGVTLGGTGKEKGKRHPTIGNNVVISAGAQVLGAIYIGDNSKVGAGSVVLQNVPPNCTVVGIPGRVKVRRDPPLQGPDLNHQIISDPVDEILTDMQIKISKLEHSIEDQNCPQACPNPCPLTEPDPDESPKNKTS</sequence>
<dbReference type="SUPFAM" id="SSF51161">
    <property type="entry name" value="Trimeric LpxA-like enzymes"/>
    <property type="match status" value="1"/>
</dbReference>
<evidence type="ECO:0000256" key="13">
    <source>
        <dbReference type="SAM" id="MobiDB-lite"/>
    </source>
</evidence>
<evidence type="ECO:0000256" key="1">
    <source>
        <dbReference type="ARBA" id="ARBA00004496"/>
    </source>
</evidence>
<evidence type="ECO:0000256" key="9">
    <source>
        <dbReference type="ARBA" id="ARBA00022737"/>
    </source>
</evidence>
<evidence type="ECO:0000256" key="6">
    <source>
        <dbReference type="ARBA" id="ARBA00022490"/>
    </source>
</evidence>
<dbReference type="InterPro" id="IPR001451">
    <property type="entry name" value="Hexapep"/>
</dbReference>
<evidence type="ECO:0000256" key="10">
    <source>
        <dbReference type="ARBA" id="ARBA00023192"/>
    </source>
</evidence>
<dbReference type="NCBIfam" id="NF041874">
    <property type="entry name" value="EPS_EpsC"/>
    <property type="match status" value="1"/>
</dbReference>
<dbReference type="Gene3D" id="1.10.3130.10">
    <property type="entry name" value="serine acetyltransferase, domain 1"/>
    <property type="match status" value="1"/>
</dbReference>
<evidence type="ECO:0000259" key="14">
    <source>
        <dbReference type="Pfam" id="PF06426"/>
    </source>
</evidence>
<keyword evidence="8 15" id="KW-0808">Transferase</keyword>
<dbReference type="InterPro" id="IPR042122">
    <property type="entry name" value="Ser_AcTrfase_N_sf"/>
</dbReference>
<evidence type="ECO:0000256" key="3">
    <source>
        <dbReference type="ARBA" id="ARBA00007274"/>
    </source>
</evidence>
<evidence type="ECO:0000256" key="7">
    <source>
        <dbReference type="ARBA" id="ARBA00022605"/>
    </source>
</evidence>
<dbReference type="EC" id="2.3.1.30" evidence="4"/>
<gene>
    <name evidence="15" type="ordered locus">Sgly_2284</name>
</gene>
<keyword evidence="10" id="KW-0198">Cysteine biosynthesis</keyword>
<dbReference type="Pfam" id="PF00132">
    <property type="entry name" value="Hexapep"/>
    <property type="match status" value="1"/>
</dbReference>
<reference evidence="16" key="2">
    <citation type="submission" date="2011-02" db="EMBL/GenBank/DDBJ databases">
        <title>The complete genome of Syntrophobotulus glycolicus DSM 8271.</title>
        <authorList>
            <person name="Lucas S."/>
            <person name="Copeland A."/>
            <person name="Lapidus A."/>
            <person name="Bruce D."/>
            <person name="Goodwin L."/>
            <person name="Pitluck S."/>
            <person name="Kyrpides N."/>
            <person name="Mavromatis K."/>
            <person name="Pagani I."/>
            <person name="Ivanova N."/>
            <person name="Mikhailova N."/>
            <person name="Chertkov O."/>
            <person name="Held B."/>
            <person name="Detter J.C."/>
            <person name="Tapia R."/>
            <person name="Han C."/>
            <person name="Land M."/>
            <person name="Hauser L."/>
            <person name="Markowitz V."/>
            <person name="Cheng J.-F."/>
            <person name="Hugenholtz P."/>
            <person name="Woyke T."/>
            <person name="Wu D."/>
            <person name="Spring S."/>
            <person name="Schroeder M."/>
            <person name="Brambilla E."/>
            <person name="Klenk H.-P."/>
            <person name="Eisen J.A."/>
        </authorList>
    </citation>
    <scope>NUCLEOTIDE SEQUENCE [LARGE SCALE GENOMIC DNA]</scope>
    <source>
        <strain evidence="16">DSM 8271 / FlGlyR</strain>
    </source>
</reference>
<dbReference type="FunFam" id="1.10.3130.10:FF:000002">
    <property type="entry name" value="Serine acetyltransferase"/>
    <property type="match status" value="1"/>
</dbReference>
<dbReference type="KEGG" id="sgy:Sgly_2284"/>
<name>F0SUC3_SYNGF</name>
<keyword evidence="7" id="KW-0028">Amino-acid biosynthesis</keyword>
<comment type="subcellular location">
    <subcellularLocation>
        <location evidence="1">Cytoplasm</location>
    </subcellularLocation>
</comment>
<keyword evidence="11 15" id="KW-0012">Acyltransferase</keyword>
<dbReference type="OrthoDB" id="9801456at2"/>
<dbReference type="STRING" id="645991.Sgly_2284"/>
<keyword evidence="6" id="KW-0963">Cytoplasm</keyword>
<dbReference type="PANTHER" id="PTHR42811">
    <property type="entry name" value="SERINE ACETYLTRANSFERASE"/>
    <property type="match status" value="1"/>
</dbReference>
<dbReference type="eggNOG" id="COG1045">
    <property type="taxonomic scope" value="Bacteria"/>
</dbReference>
<evidence type="ECO:0000313" key="15">
    <source>
        <dbReference type="EMBL" id="ADY56573.1"/>
    </source>
</evidence>
<keyword evidence="16" id="KW-1185">Reference proteome</keyword>
<dbReference type="GO" id="GO:0009001">
    <property type="term" value="F:serine O-acetyltransferase activity"/>
    <property type="evidence" value="ECO:0007669"/>
    <property type="project" value="UniProtKB-EC"/>
</dbReference>
<protein>
    <recommendedName>
        <fullName evidence="5">Serine acetyltransferase</fullName>
        <ecNumber evidence="4">2.3.1.30</ecNumber>
    </recommendedName>
</protein>
<dbReference type="GO" id="GO:0005737">
    <property type="term" value="C:cytoplasm"/>
    <property type="evidence" value="ECO:0007669"/>
    <property type="project" value="UniProtKB-SubCell"/>
</dbReference>
<evidence type="ECO:0000256" key="11">
    <source>
        <dbReference type="ARBA" id="ARBA00023315"/>
    </source>
</evidence>
<dbReference type="GO" id="GO:0006535">
    <property type="term" value="P:cysteine biosynthetic process from serine"/>
    <property type="evidence" value="ECO:0007669"/>
    <property type="project" value="InterPro"/>
</dbReference>
<comment type="pathway">
    <text evidence="2">Amino-acid biosynthesis; L-cysteine biosynthesis; L-cysteine from L-serine: step 1/2.</text>
</comment>
<evidence type="ECO:0000256" key="4">
    <source>
        <dbReference type="ARBA" id="ARBA00013266"/>
    </source>
</evidence>
<evidence type="ECO:0000256" key="8">
    <source>
        <dbReference type="ARBA" id="ARBA00022679"/>
    </source>
</evidence>
<organism evidence="15 16">
    <name type="scientific">Syntrophobotulus glycolicus (strain DSM 8271 / FlGlyR)</name>
    <dbReference type="NCBI Taxonomy" id="645991"/>
    <lineage>
        <taxon>Bacteria</taxon>
        <taxon>Bacillati</taxon>
        <taxon>Bacillota</taxon>
        <taxon>Clostridia</taxon>
        <taxon>Eubacteriales</taxon>
        <taxon>Desulfitobacteriaceae</taxon>
        <taxon>Syntrophobotulus</taxon>
    </lineage>
</organism>
<dbReference type="Gene3D" id="2.160.10.10">
    <property type="entry name" value="Hexapeptide repeat proteins"/>
    <property type="match status" value="1"/>
</dbReference>
<evidence type="ECO:0000256" key="12">
    <source>
        <dbReference type="ARBA" id="ARBA00049486"/>
    </source>
</evidence>
<dbReference type="Pfam" id="PF06426">
    <property type="entry name" value="SATase_N"/>
    <property type="match status" value="1"/>
</dbReference>
<evidence type="ECO:0000313" key="16">
    <source>
        <dbReference type="Proteomes" id="UP000007488"/>
    </source>
</evidence>
<feature type="region of interest" description="Disordered" evidence="13">
    <location>
        <begin position="217"/>
        <end position="238"/>
    </location>
</feature>
<evidence type="ECO:0000256" key="2">
    <source>
        <dbReference type="ARBA" id="ARBA00004876"/>
    </source>
</evidence>
<dbReference type="UniPathway" id="UPA00136">
    <property type="reaction ID" value="UER00199"/>
</dbReference>
<dbReference type="HOGENOM" id="CLU_051638_10_0_9"/>
<reference evidence="15 16" key="1">
    <citation type="journal article" date="2011" name="Stand. Genomic Sci.">
        <title>Complete genome sequence of Syntrophobotulus glycolicus type strain (FlGlyR).</title>
        <authorList>
            <person name="Han C."/>
            <person name="Mwirichia R."/>
            <person name="Chertkov O."/>
            <person name="Held B."/>
            <person name="Lapidus A."/>
            <person name="Nolan M."/>
            <person name="Lucas S."/>
            <person name="Hammon N."/>
            <person name="Deshpande S."/>
            <person name="Cheng J.F."/>
            <person name="Tapia R."/>
            <person name="Goodwin L."/>
            <person name="Pitluck S."/>
            <person name="Huntemann M."/>
            <person name="Liolios K."/>
            <person name="Ivanova N."/>
            <person name="Pagani I."/>
            <person name="Mavromatis K."/>
            <person name="Ovchinikova G."/>
            <person name="Pati A."/>
            <person name="Chen A."/>
            <person name="Palaniappan K."/>
            <person name="Land M."/>
            <person name="Hauser L."/>
            <person name="Brambilla E.M."/>
            <person name="Rohde M."/>
            <person name="Spring S."/>
            <person name="Sikorski J."/>
            <person name="Goker M."/>
            <person name="Woyke T."/>
            <person name="Bristow J."/>
            <person name="Eisen J.A."/>
            <person name="Markowitz V."/>
            <person name="Hugenholtz P."/>
            <person name="Kyrpides N.C."/>
            <person name="Klenk H.P."/>
            <person name="Detter J.C."/>
        </authorList>
    </citation>
    <scope>NUCLEOTIDE SEQUENCE [LARGE SCALE GENOMIC DNA]</scope>
    <source>
        <strain evidence="16">DSM 8271 / FlGlyR</strain>
    </source>
</reference>
<accession>F0SUC3</accession>